<dbReference type="AlphaFoldDB" id="A0A1H5SM03"/>
<comment type="similarity">
    <text evidence="1">Belongs to the arginase family.</text>
</comment>
<reference evidence="3" key="1">
    <citation type="submission" date="2016-10" db="EMBL/GenBank/DDBJ databases">
        <authorList>
            <person name="Varghese N."/>
            <person name="Submissions S."/>
        </authorList>
    </citation>
    <scope>NUCLEOTIDE SEQUENCE [LARGE SCALE GENOMIC DNA]</scope>
    <source>
        <strain evidence="3">DSM 5463</strain>
    </source>
</reference>
<name>A0A1H5SM03_9CLOT</name>
<dbReference type="EMBL" id="FNUK01000003">
    <property type="protein sequence ID" value="SEF51464.1"/>
    <property type="molecule type" value="Genomic_DNA"/>
</dbReference>
<evidence type="ECO:0000313" key="2">
    <source>
        <dbReference type="EMBL" id="SEF51464.1"/>
    </source>
</evidence>
<dbReference type="OrthoDB" id="9805406at2"/>
<dbReference type="GO" id="GO:0046872">
    <property type="term" value="F:metal ion binding"/>
    <property type="evidence" value="ECO:0007669"/>
    <property type="project" value="InterPro"/>
</dbReference>
<dbReference type="PANTHER" id="PTHR11358">
    <property type="entry name" value="ARGINASE/AGMATINASE"/>
    <property type="match status" value="1"/>
</dbReference>
<dbReference type="Proteomes" id="UP000242850">
    <property type="component" value="Unassembled WGS sequence"/>
</dbReference>
<dbReference type="Gene3D" id="3.40.800.10">
    <property type="entry name" value="Ureohydrolase domain"/>
    <property type="match status" value="1"/>
</dbReference>
<keyword evidence="3" id="KW-1185">Reference proteome</keyword>
<dbReference type="PANTHER" id="PTHR11358:SF41">
    <property type="entry name" value="ARGINASE"/>
    <property type="match status" value="1"/>
</dbReference>
<dbReference type="GO" id="GO:0033389">
    <property type="term" value="P:putrescine biosynthetic process from arginine, via agmatine"/>
    <property type="evidence" value="ECO:0007669"/>
    <property type="project" value="TreeGrafter"/>
</dbReference>
<dbReference type="SUPFAM" id="SSF52768">
    <property type="entry name" value="Arginase/deacetylase"/>
    <property type="match status" value="1"/>
</dbReference>
<dbReference type="PROSITE" id="PS51409">
    <property type="entry name" value="ARGINASE_2"/>
    <property type="match status" value="1"/>
</dbReference>
<evidence type="ECO:0000313" key="3">
    <source>
        <dbReference type="Proteomes" id="UP000242850"/>
    </source>
</evidence>
<dbReference type="GO" id="GO:0008783">
    <property type="term" value="F:agmatinase activity"/>
    <property type="evidence" value="ECO:0007669"/>
    <property type="project" value="TreeGrafter"/>
</dbReference>
<dbReference type="Pfam" id="PF00491">
    <property type="entry name" value="Arginase"/>
    <property type="match status" value="1"/>
</dbReference>
<proteinExistence type="inferred from homology"/>
<dbReference type="RefSeq" id="WP_103895419.1">
    <property type="nucleotide sequence ID" value="NZ_FNUK01000003.1"/>
</dbReference>
<evidence type="ECO:0000256" key="1">
    <source>
        <dbReference type="PROSITE-ProRule" id="PRU00742"/>
    </source>
</evidence>
<organism evidence="2 3">
    <name type="scientific">Caloramator fervidus</name>
    <dbReference type="NCBI Taxonomy" id="29344"/>
    <lineage>
        <taxon>Bacteria</taxon>
        <taxon>Bacillati</taxon>
        <taxon>Bacillota</taxon>
        <taxon>Clostridia</taxon>
        <taxon>Eubacteriales</taxon>
        <taxon>Clostridiaceae</taxon>
        <taxon>Caloramator</taxon>
    </lineage>
</organism>
<protein>
    <submittedName>
        <fullName evidence="2">Agmatinase</fullName>
    </submittedName>
</protein>
<sequence>MKNLNGVSIINCDNTLLYENAIISRANKIIDFTNITGLRMFSSMETIKKISKKVSSIINNINFLGSGDFHHLTYSIISNIPYEFSLIVFDNHCDYSEVPYGTISCGSWINQASYLKNISSIIILGVSKISYQSKSNKIYCIEYNKDFINNSINLINKTVKSNVYISIDKDVLDQKYAITNWDQGKMKLDELLFILKYIKSKFKIIGLDISGECKPYNPLSYIISNEVKVNQETNLKILDAVI</sequence>
<dbReference type="InterPro" id="IPR006035">
    <property type="entry name" value="Ureohydrolase"/>
</dbReference>
<accession>A0A1H5SM03</accession>
<gene>
    <name evidence="2" type="ORF">SAMN05660865_00404</name>
</gene>
<dbReference type="InterPro" id="IPR023696">
    <property type="entry name" value="Ureohydrolase_dom_sf"/>
</dbReference>